<dbReference type="NCBIfam" id="TIGR00879">
    <property type="entry name" value="SP"/>
    <property type="match status" value="1"/>
</dbReference>
<keyword evidence="3 8" id="KW-0813">Transport</keyword>
<dbReference type="PROSITE" id="PS00217">
    <property type="entry name" value="SUGAR_TRANSPORT_2"/>
    <property type="match status" value="1"/>
</dbReference>
<dbReference type="Gene3D" id="1.20.1250.20">
    <property type="entry name" value="MFS general substrate transporter like domains"/>
    <property type="match status" value="1"/>
</dbReference>
<gene>
    <name evidence="12" type="ORF">EHS25_004913</name>
</gene>
<evidence type="ECO:0000313" key="12">
    <source>
        <dbReference type="EMBL" id="RSH85517.1"/>
    </source>
</evidence>
<evidence type="ECO:0000256" key="6">
    <source>
        <dbReference type="ARBA" id="ARBA00023136"/>
    </source>
</evidence>
<feature type="transmembrane region" description="Helical" evidence="10">
    <location>
        <begin position="507"/>
        <end position="525"/>
    </location>
</feature>
<evidence type="ECO:0000256" key="10">
    <source>
        <dbReference type="SAM" id="Phobius"/>
    </source>
</evidence>
<evidence type="ECO:0000256" key="9">
    <source>
        <dbReference type="SAM" id="MobiDB-lite"/>
    </source>
</evidence>
<dbReference type="InterPro" id="IPR036259">
    <property type="entry name" value="MFS_trans_sf"/>
</dbReference>
<feature type="transmembrane region" description="Helical" evidence="10">
    <location>
        <begin position="439"/>
        <end position="461"/>
    </location>
</feature>
<feature type="transmembrane region" description="Helical" evidence="10">
    <location>
        <begin position="408"/>
        <end position="427"/>
    </location>
</feature>
<dbReference type="GO" id="GO:0016020">
    <property type="term" value="C:membrane"/>
    <property type="evidence" value="ECO:0007669"/>
    <property type="project" value="UniProtKB-SubCell"/>
</dbReference>
<comment type="caution">
    <text evidence="12">The sequence shown here is derived from an EMBL/GenBank/DDBJ whole genome shotgun (WGS) entry which is preliminary data.</text>
</comment>
<dbReference type="InterPro" id="IPR003663">
    <property type="entry name" value="Sugar/inositol_transpt"/>
</dbReference>
<feature type="transmembrane region" description="Helical" evidence="10">
    <location>
        <begin position="381"/>
        <end position="401"/>
    </location>
</feature>
<evidence type="ECO:0000256" key="4">
    <source>
        <dbReference type="ARBA" id="ARBA00022692"/>
    </source>
</evidence>
<feature type="region of interest" description="Disordered" evidence="9">
    <location>
        <begin position="554"/>
        <end position="577"/>
    </location>
</feature>
<evidence type="ECO:0000256" key="5">
    <source>
        <dbReference type="ARBA" id="ARBA00022989"/>
    </source>
</evidence>
<sequence length="577" mass="63089">MAATGHQRAIGLAPDTFGNELYDIVNNADPVAFDDPNGKEKDIMVTGATDHIEDIGAGVKERETVYVPPTEQLSFFKAIKRYKYAALLCFMAGLSAWCDGYEQGMSGSIIALTGFVRQFGVLGSNGKYALEPLNVSLFTSMKNVTAVVGGITMSFPVDRFGRKFCFLFLNVLMIGCCITEMYAKTPAQWIGARLIDGFAVGMATSFVNVYVAELAPTPARGALMGFYAFFNNAGGFTGGVGLNIVQRLPSDKWRNVIYSQWVLIGLALMGALWIPESPRWLVGKGRMEKARKVLTRVYGNCEHYDIEVELQRMVEEVEYAKREKSIRASGSYRDIVRGTNFLRLICSTLPYHFQAAVGVPIISIYSSYFFGLVGLPNPFDATVATGVTQIVSCVFAIYLIERIGRRKLVLMGGVGCICCLIAMGMAAKVNPTGTANLLVALACLWYMFFSLSISPLGYIYMSETSTVSLRAKIAATANIFCQAMSFAYNYIVPICLAAPALGTGGTVLLFVATGSCVWILIFFIVPETKSRSFTELDELFARKIPAWRFSTTETAEDKMRKETDAATSGVAPLPRDA</sequence>
<feature type="transmembrane region" description="Helical" evidence="10">
    <location>
        <begin position="473"/>
        <end position="501"/>
    </location>
</feature>
<dbReference type="PANTHER" id="PTHR48022:SF2">
    <property type="entry name" value="PLASTIDIC GLUCOSE TRANSPORTER 4"/>
    <property type="match status" value="1"/>
</dbReference>
<feature type="domain" description="Major facilitator superfamily (MFS) profile" evidence="11">
    <location>
        <begin position="88"/>
        <end position="529"/>
    </location>
</feature>
<dbReference type="InterPro" id="IPR050360">
    <property type="entry name" value="MFS_Sugar_Transporters"/>
</dbReference>
<protein>
    <recommendedName>
        <fullName evidence="11">Major facilitator superfamily (MFS) profile domain-containing protein</fullName>
    </recommendedName>
</protein>
<feature type="transmembrane region" description="Helical" evidence="10">
    <location>
        <begin position="164"/>
        <end position="183"/>
    </location>
</feature>
<feature type="transmembrane region" description="Helical" evidence="10">
    <location>
        <begin position="223"/>
        <end position="245"/>
    </location>
</feature>
<feature type="compositionally biased region" description="Basic and acidic residues" evidence="9">
    <location>
        <begin position="555"/>
        <end position="564"/>
    </location>
</feature>
<accession>A0A427Y361</accession>
<keyword evidence="6 10" id="KW-0472">Membrane</keyword>
<comment type="subcellular location">
    <subcellularLocation>
        <location evidence="1">Membrane</location>
        <topology evidence="1">Multi-pass membrane protein</topology>
    </subcellularLocation>
</comment>
<evidence type="ECO:0000256" key="7">
    <source>
        <dbReference type="ARBA" id="ARBA00049119"/>
    </source>
</evidence>
<comment type="catalytic activity">
    <reaction evidence="7">
        <text>myo-inositol(out) + H(+)(out) = myo-inositol(in) + H(+)(in)</text>
        <dbReference type="Rhea" id="RHEA:60364"/>
        <dbReference type="ChEBI" id="CHEBI:15378"/>
        <dbReference type="ChEBI" id="CHEBI:17268"/>
    </reaction>
</comment>
<feature type="transmembrane region" description="Helical" evidence="10">
    <location>
        <begin position="353"/>
        <end position="375"/>
    </location>
</feature>
<evidence type="ECO:0000256" key="8">
    <source>
        <dbReference type="RuleBase" id="RU003346"/>
    </source>
</evidence>
<dbReference type="InterPro" id="IPR005828">
    <property type="entry name" value="MFS_sugar_transport-like"/>
</dbReference>
<dbReference type="SUPFAM" id="SSF103473">
    <property type="entry name" value="MFS general substrate transporter"/>
    <property type="match status" value="1"/>
</dbReference>
<organism evidence="12 13">
    <name type="scientific">Saitozyma podzolica</name>
    <dbReference type="NCBI Taxonomy" id="1890683"/>
    <lineage>
        <taxon>Eukaryota</taxon>
        <taxon>Fungi</taxon>
        <taxon>Dikarya</taxon>
        <taxon>Basidiomycota</taxon>
        <taxon>Agaricomycotina</taxon>
        <taxon>Tremellomycetes</taxon>
        <taxon>Tremellales</taxon>
        <taxon>Trimorphomycetaceae</taxon>
        <taxon>Saitozyma</taxon>
    </lineage>
</organism>
<evidence type="ECO:0000313" key="13">
    <source>
        <dbReference type="Proteomes" id="UP000279259"/>
    </source>
</evidence>
<keyword evidence="4 10" id="KW-0812">Transmembrane</keyword>
<keyword evidence="13" id="KW-1185">Reference proteome</keyword>
<dbReference type="AlphaFoldDB" id="A0A427Y361"/>
<dbReference type="PROSITE" id="PS50850">
    <property type="entry name" value="MFS"/>
    <property type="match status" value="1"/>
</dbReference>
<comment type="similarity">
    <text evidence="2 8">Belongs to the major facilitator superfamily. Sugar transporter (TC 2.A.1.1) family.</text>
</comment>
<dbReference type="InterPro" id="IPR005829">
    <property type="entry name" value="Sugar_transporter_CS"/>
</dbReference>
<dbReference type="PANTHER" id="PTHR48022">
    <property type="entry name" value="PLASTIDIC GLUCOSE TRANSPORTER 4"/>
    <property type="match status" value="1"/>
</dbReference>
<evidence type="ECO:0000256" key="1">
    <source>
        <dbReference type="ARBA" id="ARBA00004141"/>
    </source>
</evidence>
<dbReference type="GO" id="GO:0005351">
    <property type="term" value="F:carbohydrate:proton symporter activity"/>
    <property type="evidence" value="ECO:0007669"/>
    <property type="project" value="TreeGrafter"/>
</dbReference>
<dbReference type="EMBL" id="RSCD01000020">
    <property type="protein sequence ID" value="RSH85517.1"/>
    <property type="molecule type" value="Genomic_DNA"/>
</dbReference>
<dbReference type="Pfam" id="PF00083">
    <property type="entry name" value="Sugar_tr"/>
    <property type="match status" value="1"/>
</dbReference>
<keyword evidence="5 10" id="KW-1133">Transmembrane helix</keyword>
<dbReference type="OrthoDB" id="6612291at2759"/>
<feature type="transmembrane region" description="Helical" evidence="10">
    <location>
        <begin position="189"/>
        <end position="211"/>
    </location>
</feature>
<feature type="transmembrane region" description="Helical" evidence="10">
    <location>
        <begin position="257"/>
        <end position="274"/>
    </location>
</feature>
<evidence type="ECO:0000256" key="2">
    <source>
        <dbReference type="ARBA" id="ARBA00010992"/>
    </source>
</evidence>
<evidence type="ECO:0000256" key="3">
    <source>
        <dbReference type="ARBA" id="ARBA00022448"/>
    </source>
</evidence>
<name>A0A427Y361_9TREE</name>
<dbReference type="InterPro" id="IPR020846">
    <property type="entry name" value="MFS_dom"/>
</dbReference>
<dbReference type="PROSITE" id="PS00216">
    <property type="entry name" value="SUGAR_TRANSPORT_1"/>
    <property type="match status" value="1"/>
</dbReference>
<evidence type="ECO:0000259" key="11">
    <source>
        <dbReference type="PROSITE" id="PS50850"/>
    </source>
</evidence>
<dbReference type="Proteomes" id="UP000279259">
    <property type="component" value="Unassembled WGS sequence"/>
</dbReference>
<reference evidence="12 13" key="1">
    <citation type="submission" date="2018-11" db="EMBL/GenBank/DDBJ databases">
        <title>Genome sequence of Saitozyma podzolica DSM 27192.</title>
        <authorList>
            <person name="Aliyu H."/>
            <person name="Gorte O."/>
            <person name="Ochsenreither K."/>
        </authorList>
    </citation>
    <scope>NUCLEOTIDE SEQUENCE [LARGE SCALE GENOMIC DNA]</scope>
    <source>
        <strain evidence="12 13">DSM 27192</strain>
    </source>
</reference>
<proteinExistence type="inferred from homology"/>